<dbReference type="InterPro" id="IPR025474">
    <property type="entry name" value="DUF4325"/>
</dbReference>
<dbReference type="AlphaFoldDB" id="A0A1C3IVT0"/>
<dbReference type="RefSeq" id="WP_065679559.1">
    <property type="nucleotide sequence ID" value="NZ_AP025460.1"/>
</dbReference>
<sequence length="127" mass="14125">MLKLNVTDFTKYPGPRYIKLGANSGEEFREEHLIKKLKQDPEVIVNLDGVLGYGSSFLEEIFGGVVRAMSDHPATEHPNGDPIVKHGFITLQMVNFIRGNLVSNDDPSVVGEINNYIARQTKVLEGK</sequence>
<evidence type="ECO:0000313" key="2">
    <source>
        <dbReference type="EMBL" id="SBS65544.1"/>
    </source>
</evidence>
<protein>
    <recommendedName>
        <fullName evidence="1">DUF4325 domain-containing protein</fullName>
    </recommendedName>
</protein>
<name>A0A1C3IVT0_9VIBR</name>
<dbReference type="Proteomes" id="UP000092876">
    <property type="component" value="Unassembled WGS sequence"/>
</dbReference>
<dbReference type="GeneID" id="94231742"/>
<gene>
    <name evidence="2" type="ORF">VAT7223_02762</name>
</gene>
<proteinExistence type="predicted"/>
<accession>A0A1C3IVT0</accession>
<evidence type="ECO:0000313" key="3">
    <source>
        <dbReference type="Proteomes" id="UP000092876"/>
    </source>
</evidence>
<reference evidence="3" key="1">
    <citation type="submission" date="2016-06" db="EMBL/GenBank/DDBJ databases">
        <authorList>
            <person name="Rodrigo-Torres Lidia"/>
            <person name="Arahal R.David."/>
        </authorList>
    </citation>
    <scope>NUCLEOTIDE SEQUENCE [LARGE SCALE GENOMIC DNA]</scope>
    <source>
        <strain evidence="3">CECT 7223</strain>
    </source>
</reference>
<dbReference type="EMBL" id="FLQP01000039">
    <property type="protein sequence ID" value="SBS65544.1"/>
    <property type="molecule type" value="Genomic_DNA"/>
</dbReference>
<evidence type="ECO:0000259" key="1">
    <source>
        <dbReference type="Pfam" id="PF14213"/>
    </source>
</evidence>
<dbReference type="Pfam" id="PF14213">
    <property type="entry name" value="DUF4325"/>
    <property type="match status" value="1"/>
</dbReference>
<feature type="domain" description="DUF4325" evidence="1">
    <location>
        <begin position="24"/>
        <end position="68"/>
    </location>
</feature>
<organism evidence="2 3">
    <name type="scientific">Vibrio atlanticus</name>
    <dbReference type="NCBI Taxonomy" id="693153"/>
    <lineage>
        <taxon>Bacteria</taxon>
        <taxon>Pseudomonadati</taxon>
        <taxon>Pseudomonadota</taxon>
        <taxon>Gammaproteobacteria</taxon>
        <taxon>Vibrionales</taxon>
        <taxon>Vibrionaceae</taxon>
        <taxon>Vibrio</taxon>
    </lineage>
</organism>